<dbReference type="SUPFAM" id="SSF47384">
    <property type="entry name" value="Homodimeric domain of signal transducing histidine kinase"/>
    <property type="match status" value="1"/>
</dbReference>
<accession>A0A1H0MTG1</accession>
<keyword evidence="13" id="KW-1185">Reference proteome</keyword>
<dbReference type="NCBIfam" id="TIGR00229">
    <property type="entry name" value="sensory_box"/>
    <property type="match status" value="1"/>
</dbReference>
<gene>
    <name evidence="12" type="ORF">SAMN05660330_01182</name>
</gene>
<evidence type="ECO:0000256" key="3">
    <source>
        <dbReference type="ARBA" id="ARBA00022553"/>
    </source>
</evidence>
<dbReference type="SUPFAM" id="SSF55874">
    <property type="entry name" value="ATPase domain of HSP90 chaperone/DNA topoisomerase II/histidine kinase"/>
    <property type="match status" value="1"/>
</dbReference>
<evidence type="ECO:0000256" key="8">
    <source>
        <dbReference type="ARBA" id="ARBA00023012"/>
    </source>
</evidence>
<dbReference type="PANTHER" id="PTHR43065:SF10">
    <property type="entry name" value="PEROXIDE STRESS-ACTIVATED HISTIDINE KINASE MAK3"/>
    <property type="match status" value="1"/>
</dbReference>
<dbReference type="SMART" id="SM00388">
    <property type="entry name" value="HisKA"/>
    <property type="match status" value="1"/>
</dbReference>
<evidence type="ECO:0000256" key="4">
    <source>
        <dbReference type="ARBA" id="ARBA00022679"/>
    </source>
</evidence>
<feature type="transmembrane region" description="Helical" evidence="9">
    <location>
        <begin position="89"/>
        <end position="107"/>
    </location>
</feature>
<dbReference type="InterPro" id="IPR000014">
    <property type="entry name" value="PAS"/>
</dbReference>
<dbReference type="RefSeq" id="WP_092220737.1">
    <property type="nucleotide sequence ID" value="NZ_FNJI01000006.1"/>
</dbReference>
<dbReference type="AlphaFoldDB" id="A0A1H0MTG1"/>
<dbReference type="STRING" id="91360.SAMN05660330_01182"/>
<dbReference type="InterPro" id="IPR004358">
    <property type="entry name" value="Sig_transdc_His_kin-like_C"/>
</dbReference>
<keyword evidence="3" id="KW-0597">Phosphoprotein</keyword>
<dbReference type="Pfam" id="PF00989">
    <property type="entry name" value="PAS"/>
    <property type="match status" value="1"/>
</dbReference>
<evidence type="ECO:0000256" key="1">
    <source>
        <dbReference type="ARBA" id="ARBA00000085"/>
    </source>
</evidence>
<dbReference type="InterPro" id="IPR005467">
    <property type="entry name" value="His_kinase_dom"/>
</dbReference>
<dbReference type="OrthoDB" id="9773941at2"/>
<reference evidence="12 13" key="1">
    <citation type="submission" date="2016-10" db="EMBL/GenBank/DDBJ databases">
        <authorList>
            <person name="de Groot N.N."/>
        </authorList>
    </citation>
    <scope>NUCLEOTIDE SEQUENCE [LARGE SCALE GENOMIC DNA]</scope>
    <source>
        <strain evidence="12 13">DSM 12130</strain>
    </source>
</reference>
<dbReference type="EC" id="2.7.13.3" evidence="2"/>
<dbReference type="GO" id="GO:0000155">
    <property type="term" value="F:phosphorelay sensor kinase activity"/>
    <property type="evidence" value="ECO:0007669"/>
    <property type="project" value="InterPro"/>
</dbReference>
<feature type="transmembrane region" description="Helical" evidence="9">
    <location>
        <begin position="113"/>
        <end position="130"/>
    </location>
</feature>
<protein>
    <recommendedName>
        <fullName evidence="2">histidine kinase</fullName>
        <ecNumber evidence="2">2.7.13.3</ecNumber>
    </recommendedName>
</protein>
<sequence>MLLSFLNNKGRQDEDVDRLFRNQLLWVLLLRVILYTLLLVFSSFFQESPLSAIYFIRQDFLLYLLIIVVTASCFSSYSLLSGEKNLIQFCYLQIFLDTVFASLLIFFSGSVNTTLTSVYFFPIIAGGLLLPYRGGLFAAAAVTLEYGLLLALDLHALLPLLPDTKSGHTTIDITTGLNGFAIHGLTAFLAAFLSRIFGKRLQSAEIALKDSKKELNRLTTINKQIIDNIASGIFSVDGDGVITSANNAIEKITGLNPSTLPGKNIYQVIPGIDLDTKKIRHTIDFVKDTGIIRIGYTCIEIHSGDNRSDNATRPDMIINLRDVDQIESMEKQARQKEKLAAIGMMSASIAHDFRNPLTAISGSAQVLVDEFSPAEQDGTNHELAQIIVREAERLNNRIGDFLKFSRPENISCQWFSLAGCLEEVIEVLQINPNWSQTVKVSHNFKPALDVWGDQNQLFTVLSHLMQNSMLFCPQGSERIHVCSKEITTADNSEMLEISVADNGTGIAHDGLDKVFDPFWTTRVEGTGLGLAIVRQIVEAHQGTVEVSNDGLMNPEGNSGALFTVKLPIPEIDS</sequence>
<dbReference type="SUPFAM" id="SSF55785">
    <property type="entry name" value="PYP-like sensor domain (PAS domain)"/>
    <property type="match status" value="1"/>
</dbReference>
<proteinExistence type="predicted"/>
<keyword evidence="7" id="KW-0067">ATP-binding</keyword>
<keyword evidence="9" id="KW-0472">Membrane</keyword>
<evidence type="ECO:0000259" key="10">
    <source>
        <dbReference type="PROSITE" id="PS50109"/>
    </source>
</evidence>
<dbReference type="InterPro" id="IPR035965">
    <property type="entry name" value="PAS-like_dom_sf"/>
</dbReference>
<keyword evidence="9" id="KW-1133">Transmembrane helix</keyword>
<dbReference type="CDD" id="cd00082">
    <property type="entry name" value="HisKA"/>
    <property type="match status" value="1"/>
</dbReference>
<dbReference type="InterPro" id="IPR013767">
    <property type="entry name" value="PAS_fold"/>
</dbReference>
<dbReference type="Gene3D" id="3.30.450.20">
    <property type="entry name" value="PAS domain"/>
    <property type="match status" value="1"/>
</dbReference>
<dbReference type="Pfam" id="PF25323">
    <property type="entry name" value="6TM_PilS"/>
    <property type="match status" value="1"/>
</dbReference>
<evidence type="ECO:0000313" key="13">
    <source>
        <dbReference type="Proteomes" id="UP000199073"/>
    </source>
</evidence>
<dbReference type="PROSITE" id="PS50109">
    <property type="entry name" value="HIS_KIN"/>
    <property type="match status" value="1"/>
</dbReference>
<feature type="transmembrane region" description="Helical" evidence="9">
    <location>
        <begin position="173"/>
        <end position="193"/>
    </location>
</feature>
<dbReference type="Gene3D" id="3.30.565.10">
    <property type="entry name" value="Histidine kinase-like ATPase, C-terminal domain"/>
    <property type="match status" value="1"/>
</dbReference>
<organism evidence="12 13">
    <name type="scientific">Desulforhopalus singaporensis</name>
    <dbReference type="NCBI Taxonomy" id="91360"/>
    <lineage>
        <taxon>Bacteria</taxon>
        <taxon>Pseudomonadati</taxon>
        <taxon>Thermodesulfobacteriota</taxon>
        <taxon>Desulfobulbia</taxon>
        <taxon>Desulfobulbales</taxon>
        <taxon>Desulfocapsaceae</taxon>
        <taxon>Desulforhopalus</taxon>
    </lineage>
</organism>
<feature type="domain" description="PAS" evidence="11">
    <location>
        <begin position="223"/>
        <end position="269"/>
    </location>
</feature>
<feature type="transmembrane region" description="Helical" evidence="9">
    <location>
        <begin position="60"/>
        <end position="80"/>
    </location>
</feature>
<dbReference type="SMART" id="SM00387">
    <property type="entry name" value="HATPase_c"/>
    <property type="match status" value="1"/>
</dbReference>
<feature type="transmembrane region" description="Helical" evidence="9">
    <location>
        <begin position="24"/>
        <end position="45"/>
    </location>
</feature>
<keyword evidence="9" id="KW-0812">Transmembrane</keyword>
<evidence type="ECO:0000256" key="2">
    <source>
        <dbReference type="ARBA" id="ARBA00012438"/>
    </source>
</evidence>
<dbReference type="GO" id="GO:0005524">
    <property type="term" value="F:ATP binding"/>
    <property type="evidence" value="ECO:0007669"/>
    <property type="project" value="UniProtKB-KW"/>
</dbReference>
<dbReference type="InterPro" id="IPR003661">
    <property type="entry name" value="HisK_dim/P_dom"/>
</dbReference>
<comment type="catalytic activity">
    <reaction evidence="1">
        <text>ATP + protein L-histidine = ADP + protein N-phospho-L-histidine.</text>
        <dbReference type="EC" id="2.7.13.3"/>
    </reaction>
</comment>
<evidence type="ECO:0000256" key="7">
    <source>
        <dbReference type="ARBA" id="ARBA00022840"/>
    </source>
</evidence>
<keyword evidence="8" id="KW-0902">Two-component regulatory system</keyword>
<name>A0A1H0MTG1_9BACT</name>
<dbReference type="GO" id="GO:0006355">
    <property type="term" value="P:regulation of DNA-templated transcription"/>
    <property type="evidence" value="ECO:0007669"/>
    <property type="project" value="InterPro"/>
</dbReference>
<dbReference type="PROSITE" id="PS50112">
    <property type="entry name" value="PAS"/>
    <property type="match status" value="1"/>
</dbReference>
<dbReference type="PANTHER" id="PTHR43065">
    <property type="entry name" value="SENSOR HISTIDINE KINASE"/>
    <property type="match status" value="1"/>
</dbReference>
<evidence type="ECO:0000256" key="5">
    <source>
        <dbReference type="ARBA" id="ARBA00022741"/>
    </source>
</evidence>
<dbReference type="Pfam" id="PF00512">
    <property type="entry name" value="HisKA"/>
    <property type="match status" value="1"/>
</dbReference>
<dbReference type="Pfam" id="PF02518">
    <property type="entry name" value="HATPase_c"/>
    <property type="match status" value="1"/>
</dbReference>
<dbReference type="Gene3D" id="1.10.287.130">
    <property type="match status" value="1"/>
</dbReference>
<evidence type="ECO:0000259" key="11">
    <source>
        <dbReference type="PROSITE" id="PS50112"/>
    </source>
</evidence>
<dbReference type="CDD" id="cd00130">
    <property type="entry name" value="PAS"/>
    <property type="match status" value="1"/>
</dbReference>
<keyword evidence="4" id="KW-0808">Transferase</keyword>
<dbReference type="InterPro" id="IPR036097">
    <property type="entry name" value="HisK_dim/P_sf"/>
</dbReference>
<dbReference type="EMBL" id="FNJI01000006">
    <property type="protein sequence ID" value="SDO83738.1"/>
    <property type="molecule type" value="Genomic_DNA"/>
</dbReference>
<keyword evidence="6 12" id="KW-0418">Kinase</keyword>
<dbReference type="PRINTS" id="PR00344">
    <property type="entry name" value="BCTRLSENSOR"/>
</dbReference>
<evidence type="ECO:0000256" key="9">
    <source>
        <dbReference type="SAM" id="Phobius"/>
    </source>
</evidence>
<feature type="domain" description="Histidine kinase" evidence="10">
    <location>
        <begin position="348"/>
        <end position="570"/>
    </location>
</feature>
<dbReference type="SMART" id="SM00091">
    <property type="entry name" value="PAS"/>
    <property type="match status" value="1"/>
</dbReference>
<dbReference type="Proteomes" id="UP000199073">
    <property type="component" value="Unassembled WGS sequence"/>
</dbReference>
<evidence type="ECO:0000313" key="12">
    <source>
        <dbReference type="EMBL" id="SDO83738.1"/>
    </source>
</evidence>
<dbReference type="InterPro" id="IPR036890">
    <property type="entry name" value="HATPase_C_sf"/>
</dbReference>
<keyword evidence="5" id="KW-0547">Nucleotide-binding</keyword>
<dbReference type="InterPro" id="IPR003594">
    <property type="entry name" value="HATPase_dom"/>
</dbReference>
<evidence type="ECO:0000256" key="6">
    <source>
        <dbReference type="ARBA" id="ARBA00022777"/>
    </source>
</evidence>